<dbReference type="InterPro" id="IPR050090">
    <property type="entry name" value="Tyrosine_recombinase_XerCD"/>
</dbReference>
<gene>
    <name evidence="7" type="ORF">JF888_09025</name>
</gene>
<dbReference type="GO" id="GO:0003677">
    <property type="term" value="F:DNA binding"/>
    <property type="evidence" value="ECO:0007669"/>
    <property type="project" value="UniProtKB-UniRule"/>
</dbReference>
<dbReference type="CDD" id="cd01189">
    <property type="entry name" value="INT_ICEBs1_C_like"/>
    <property type="match status" value="1"/>
</dbReference>
<keyword evidence="3" id="KW-0233">DNA recombination</keyword>
<dbReference type="EMBL" id="JAEKNQ010000035">
    <property type="protein sequence ID" value="MBJ7603313.1"/>
    <property type="molecule type" value="Genomic_DNA"/>
</dbReference>
<dbReference type="InterPro" id="IPR002104">
    <property type="entry name" value="Integrase_catalytic"/>
</dbReference>
<reference evidence="7 8" key="1">
    <citation type="submission" date="2020-10" db="EMBL/GenBank/DDBJ databases">
        <title>Ca. Dormibacterota MAGs.</title>
        <authorList>
            <person name="Montgomery K."/>
        </authorList>
    </citation>
    <scope>NUCLEOTIDE SEQUENCE [LARGE SCALE GENOMIC DNA]</scope>
    <source>
        <strain evidence="7">SC8811_S16_3</strain>
    </source>
</reference>
<dbReference type="RefSeq" id="WP_338179290.1">
    <property type="nucleotide sequence ID" value="NZ_JAEKNQ010000035.1"/>
</dbReference>
<comment type="caution">
    <text evidence="7">The sequence shown here is derived from an EMBL/GenBank/DDBJ whole genome shotgun (WGS) entry which is preliminary data.</text>
</comment>
<dbReference type="Gene3D" id="1.10.150.130">
    <property type="match status" value="1"/>
</dbReference>
<dbReference type="InterPro" id="IPR013762">
    <property type="entry name" value="Integrase-like_cat_sf"/>
</dbReference>
<dbReference type="PROSITE" id="PS51900">
    <property type="entry name" value="CB"/>
    <property type="match status" value="1"/>
</dbReference>
<evidence type="ECO:0000256" key="1">
    <source>
        <dbReference type="ARBA" id="ARBA00022908"/>
    </source>
</evidence>
<dbReference type="PROSITE" id="PS51898">
    <property type="entry name" value="TYR_RECOMBINASE"/>
    <property type="match status" value="1"/>
</dbReference>
<feature type="domain" description="Tyr recombinase" evidence="5">
    <location>
        <begin position="172"/>
        <end position="369"/>
    </location>
</feature>
<sequence length="384" mass="42977">MTARRGYGEGSIFRRQDGLWVGSVNLGRREGVRRRKTVYGRTRREVQEKVVATLRDQQLGIMPSRGTGTVAQFLTTWLENSAKPRLRPSTYRSYSDLIHLHLIPSLGHLRLDRLGPAQVQAMLNAKLASGLSPRRVEFLRAVLRTSLNQAIKWEMLTKNAAALADSPRVTRRPVQVLSPAEAQRLLDAARDDRFEAVYAVALSLGLRQGEALGLRWQDIDLTEQRLTVVHALQRVDGKLTLMEPKTARSRRSIKVPAVIADVLAKHRKRQFEDRLRAGARWQHSDLVFTTTIGTPLEGTTVTHRFPHLLAAAGLPRIRFHDLRHSCASLLLAQGVSPRVVMETLGHSQISLTMNTYTHVIPAVQAEAANAMDRILTRHAPTASQ</sequence>
<evidence type="ECO:0000313" key="7">
    <source>
        <dbReference type="EMBL" id="MBJ7603313.1"/>
    </source>
</evidence>
<dbReference type="InterPro" id="IPR044068">
    <property type="entry name" value="CB"/>
</dbReference>
<evidence type="ECO:0000256" key="4">
    <source>
        <dbReference type="PROSITE-ProRule" id="PRU01248"/>
    </source>
</evidence>
<dbReference type="SUPFAM" id="SSF56349">
    <property type="entry name" value="DNA breaking-rejoining enzymes"/>
    <property type="match status" value="1"/>
</dbReference>
<dbReference type="PANTHER" id="PTHR30349:SF91">
    <property type="entry name" value="INTA PROTEIN"/>
    <property type="match status" value="1"/>
</dbReference>
<evidence type="ECO:0000256" key="3">
    <source>
        <dbReference type="ARBA" id="ARBA00023172"/>
    </source>
</evidence>
<feature type="domain" description="Core-binding (CB)" evidence="6">
    <location>
        <begin position="68"/>
        <end position="151"/>
    </location>
</feature>
<protein>
    <submittedName>
        <fullName evidence="7">Site-specific integrase</fullName>
    </submittedName>
</protein>
<dbReference type="Pfam" id="PF00589">
    <property type="entry name" value="Phage_integrase"/>
    <property type="match status" value="1"/>
</dbReference>
<dbReference type="Proteomes" id="UP000620075">
    <property type="component" value="Unassembled WGS sequence"/>
</dbReference>
<organism evidence="7 8">
    <name type="scientific">Candidatus Dormiibacter inghamiae</name>
    <dbReference type="NCBI Taxonomy" id="3127013"/>
    <lineage>
        <taxon>Bacteria</taxon>
        <taxon>Bacillati</taxon>
        <taxon>Candidatus Dormiibacterota</taxon>
        <taxon>Candidatus Dormibacteria</taxon>
        <taxon>Candidatus Dormibacterales</taxon>
        <taxon>Candidatus Dormibacteraceae</taxon>
        <taxon>Candidatus Dormiibacter</taxon>
    </lineage>
</organism>
<dbReference type="GO" id="GO:0006310">
    <property type="term" value="P:DNA recombination"/>
    <property type="evidence" value="ECO:0007669"/>
    <property type="project" value="UniProtKB-KW"/>
</dbReference>
<proteinExistence type="predicted"/>
<accession>A0A934KI98</accession>
<name>A0A934KI98_9BACT</name>
<evidence type="ECO:0000259" key="5">
    <source>
        <dbReference type="PROSITE" id="PS51898"/>
    </source>
</evidence>
<dbReference type="AlphaFoldDB" id="A0A934KI98"/>
<dbReference type="InterPro" id="IPR011010">
    <property type="entry name" value="DNA_brk_join_enz"/>
</dbReference>
<dbReference type="PANTHER" id="PTHR30349">
    <property type="entry name" value="PHAGE INTEGRASE-RELATED"/>
    <property type="match status" value="1"/>
</dbReference>
<keyword evidence="1" id="KW-0229">DNA integration</keyword>
<evidence type="ECO:0000259" key="6">
    <source>
        <dbReference type="PROSITE" id="PS51900"/>
    </source>
</evidence>
<dbReference type="Gene3D" id="1.10.443.10">
    <property type="entry name" value="Intergrase catalytic core"/>
    <property type="match status" value="1"/>
</dbReference>
<evidence type="ECO:0000313" key="8">
    <source>
        <dbReference type="Proteomes" id="UP000620075"/>
    </source>
</evidence>
<evidence type="ECO:0000256" key="2">
    <source>
        <dbReference type="ARBA" id="ARBA00023125"/>
    </source>
</evidence>
<dbReference type="Pfam" id="PF14659">
    <property type="entry name" value="Phage_int_SAM_3"/>
    <property type="match status" value="1"/>
</dbReference>
<keyword evidence="2 4" id="KW-0238">DNA-binding</keyword>
<dbReference type="InterPro" id="IPR010998">
    <property type="entry name" value="Integrase_recombinase_N"/>
</dbReference>
<dbReference type="GO" id="GO:0015074">
    <property type="term" value="P:DNA integration"/>
    <property type="evidence" value="ECO:0007669"/>
    <property type="project" value="UniProtKB-KW"/>
</dbReference>
<dbReference type="InterPro" id="IPR004107">
    <property type="entry name" value="Integrase_SAM-like_N"/>
</dbReference>